<dbReference type="EMBL" id="KB446556">
    <property type="protein sequence ID" value="EME86635.1"/>
    <property type="molecule type" value="Genomic_DNA"/>
</dbReference>
<gene>
    <name evidence="2" type="ORF">MYCFIDRAFT_172348</name>
</gene>
<dbReference type="GeneID" id="19332783"/>
<dbReference type="AlphaFoldDB" id="M2Z9W2"/>
<dbReference type="KEGG" id="pfj:MYCFIDRAFT_172348"/>
<organism evidence="2 3">
    <name type="scientific">Pseudocercospora fijiensis (strain CIRAD86)</name>
    <name type="common">Black leaf streak disease fungus</name>
    <name type="synonym">Mycosphaerella fijiensis</name>
    <dbReference type="NCBI Taxonomy" id="383855"/>
    <lineage>
        <taxon>Eukaryota</taxon>
        <taxon>Fungi</taxon>
        <taxon>Dikarya</taxon>
        <taxon>Ascomycota</taxon>
        <taxon>Pezizomycotina</taxon>
        <taxon>Dothideomycetes</taxon>
        <taxon>Dothideomycetidae</taxon>
        <taxon>Mycosphaerellales</taxon>
        <taxon>Mycosphaerellaceae</taxon>
        <taxon>Pseudocercospora</taxon>
    </lineage>
</organism>
<evidence type="ECO:0000256" key="1">
    <source>
        <dbReference type="SAM" id="MobiDB-lite"/>
    </source>
</evidence>
<sequence>MKHMKIRLCNQGRNSKHSDKMGLKYFPEIDDEPQWQRTPKRSKFAYLSDWDWDDEEPVTSTNPGSSGQKSTHARSIVKSAISFAKKGLEFLKPTTSMKADVGNDNGGMAMGGKDVGAQQDSCKKRRAASLDEKRAKREREHQYMGRQTIVTVWPLLDWDAVLGSTEGVMQKSCWVLKAKARMARDSVASSRRAGRPWLSRGLASQTPAVIPVLHPVWKKKMQIHPEPASDDLEQSPHDSNHARGTRRRSTGEAAVQNPSMSERNGGLMLGDPCARDGKGVRQRKGGLKYTKFIQKL</sequence>
<reference evidence="2 3" key="1">
    <citation type="journal article" date="2012" name="PLoS Pathog.">
        <title>Diverse lifestyles and strategies of plant pathogenesis encoded in the genomes of eighteen Dothideomycetes fungi.</title>
        <authorList>
            <person name="Ohm R.A."/>
            <person name="Feau N."/>
            <person name="Henrissat B."/>
            <person name="Schoch C.L."/>
            <person name="Horwitz B.A."/>
            <person name="Barry K.W."/>
            <person name="Condon B.J."/>
            <person name="Copeland A.C."/>
            <person name="Dhillon B."/>
            <person name="Glaser F."/>
            <person name="Hesse C.N."/>
            <person name="Kosti I."/>
            <person name="LaButti K."/>
            <person name="Lindquist E.A."/>
            <person name="Lucas S."/>
            <person name="Salamov A.A."/>
            <person name="Bradshaw R.E."/>
            <person name="Ciuffetti L."/>
            <person name="Hamelin R.C."/>
            <person name="Kema G.H.J."/>
            <person name="Lawrence C."/>
            <person name="Scott J.A."/>
            <person name="Spatafora J.W."/>
            <person name="Turgeon B.G."/>
            <person name="de Wit P.J.G.M."/>
            <person name="Zhong S."/>
            <person name="Goodwin S.B."/>
            <person name="Grigoriev I.V."/>
        </authorList>
    </citation>
    <scope>NUCLEOTIDE SEQUENCE [LARGE SCALE GENOMIC DNA]</scope>
    <source>
        <strain evidence="2 3">CIRAD86</strain>
    </source>
</reference>
<dbReference type="HOGENOM" id="CLU_940488_0_0_1"/>
<evidence type="ECO:0000313" key="2">
    <source>
        <dbReference type="EMBL" id="EME86635.1"/>
    </source>
</evidence>
<feature type="region of interest" description="Disordered" evidence="1">
    <location>
        <begin position="114"/>
        <end position="136"/>
    </location>
</feature>
<protein>
    <submittedName>
        <fullName evidence="2">Uncharacterized protein</fullName>
    </submittedName>
</protein>
<dbReference type="Proteomes" id="UP000016932">
    <property type="component" value="Unassembled WGS sequence"/>
</dbReference>
<keyword evidence="3" id="KW-1185">Reference proteome</keyword>
<dbReference type="VEuPathDB" id="FungiDB:MYCFIDRAFT_172348"/>
<dbReference type="RefSeq" id="XP_007923845.1">
    <property type="nucleotide sequence ID" value="XM_007925654.1"/>
</dbReference>
<accession>M2Z9W2</accession>
<feature type="region of interest" description="Disordered" evidence="1">
    <location>
        <begin position="225"/>
        <end position="287"/>
    </location>
</feature>
<evidence type="ECO:0000313" key="3">
    <source>
        <dbReference type="Proteomes" id="UP000016932"/>
    </source>
</evidence>
<name>M2Z9W2_PSEFD</name>
<proteinExistence type="predicted"/>